<accession>A0AAT9LA28</accession>
<reference evidence="2" key="1">
    <citation type="submission" date="2020-10" db="EMBL/GenBank/DDBJ databases">
        <authorList>
            <person name="Kadnikov V."/>
            <person name="Beletsky A.V."/>
            <person name="Mardanov A.V."/>
            <person name="Karnachuk O.V."/>
            <person name="Ravin N.V."/>
        </authorList>
    </citation>
    <scope>NUCLEOTIDE SEQUENCE</scope>
    <source>
        <strain evidence="2">Bu02</strain>
    </source>
</reference>
<protein>
    <submittedName>
        <fullName evidence="2">Flagellar protein FlgN</fullName>
    </submittedName>
</protein>
<dbReference type="EMBL" id="CP062796">
    <property type="protein sequence ID" value="QUL97936.1"/>
    <property type="molecule type" value="Genomic_DNA"/>
</dbReference>
<dbReference type="Pfam" id="PF05130">
    <property type="entry name" value="FlgN"/>
    <property type="match status" value="1"/>
</dbReference>
<dbReference type="InterPro" id="IPR007809">
    <property type="entry name" value="FlgN-like"/>
</dbReference>
<dbReference type="KEGG" id="fcz:IMF26_07620"/>
<dbReference type="Gene3D" id="1.20.58.300">
    <property type="entry name" value="FlgN-like"/>
    <property type="match status" value="1"/>
</dbReference>
<proteinExistence type="predicted"/>
<evidence type="ECO:0000313" key="2">
    <source>
        <dbReference type="EMBL" id="QUL97936.1"/>
    </source>
</evidence>
<dbReference type="SUPFAM" id="SSF140566">
    <property type="entry name" value="FlgN-like"/>
    <property type="match status" value="1"/>
</dbReference>
<sequence length="141" mass="15911">MSESSRSLSEILEDMVSVLDQLLAFSREKQDAVVRGDVASLEDVVRREEDALRLIESLEKERKMLIGDGPGQAPLQKAKDVTCLEKAVRDKILLLKTINEQNQRLIAKSLDMVRYELGLLLPKNGYGPAIKMQALRFDQKT</sequence>
<keyword evidence="2" id="KW-0966">Cell projection</keyword>
<keyword evidence="2" id="KW-0282">Flagellum</keyword>
<dbReference type="AlphaFoldDB" id="A0AAT9LA28"/>
<dbReference type="GO" id="GO:0044780">
    <property type="term" value="P:bacterial-type flagellum assembly"/>
    <property type="evidence" value="ECO:0007669"/>
    <property type="project" value="InterPro"/>
</dbReference>
<reference evidence="2" key="2">
    <citation type="journal article" date="2023" name="Biology">
        <title>Prokaryotic Life Associated with Coal-Fire Gas Vents Revealed by Metagenomics.</title>
        <authorList>
            <person name="Kadnikov V.V."/>
            <person name="Mardanov A.V."/>
            <person name="Beletsky A.V."/>
            <person name="Karnachuk O.V."/>
            <person name="Ravin N.V."/>
        </authorList>
    </citation>
    <scope>NUCLEOTIDE SEQUENCE</scope>
    <source>
        <strain evidence="2">Bu02</strain>
    </source>
</reference>
<dbReference type="InterPro" id="IPR036679">
    <property type="entry name" value="FlgN-like_sf"/>
</dbReference>
<name>A0AAT9LA28_9FIRM</name>
<keyword evidence="1" id="KW-1005">Bacterial flagellum biogenesis</keyword>
<organism evidence="2">
    <name type="scientific">Candidatus Fermentithermobacillus carboniphilus</name>
    <dbReference type="NCBI Taxonomy" id="3085328"/>
    <lineage>
        <taxon>Bacteria</taxon>
        <taxon>Bacillati</taxon>
        <taxon>Bacillota</taxon>
        <taxon>Candidatus Fermentithermobacillia</taxon>
        <taxon>Candidatus Fermentithermobacillales</taxon>
        <taxon>Candidatus Fermentithermobacillaceae</taxon>
        <taxon>Candidatus Fermentithermobacillus</taxon>
    </lineage>
</organism>
<keyword evidence="2" id="KW-0969">Cilium</keyword>
<gene>
    <name evidence="2" type="ORF">IMF26_07620</name>
</gene>
<evidence type="ECO:0000256" key="1">
    <source>
        <dbReference type="ARBA" id="ARBA00022795"/>
    </source>
</evidence>